<dbReference type="InterPro" id="IPR018502">
    <property type="entry name" value="Annexin_repeat"/>
</dbReference>
<evidence type="ECO:0000313" key="9">
    <source>
        <dbReference type="EMBL" id="KAF3957487.1"/>
    </source>
</evidence>
<dbReference type="EMBL" id="JRKL02002809">
    <property type="protein sequence ID" value="KAF3957487.1"/>
    <property type="molecule type" value="Genomic_DNA"/>
</dbReference>
<keyword evidence="2" id="KW-0479">Metal-binding</keyword>
<evidence type="ECO:0000256" key="2">
    <source>
        <dbReference type="ARBA" id="ARBA00022723"/>
    </source>
</evidence>
<dbReference type="PROSITE" id="PS51897">
    <property type="entry name" value="ANNEXIN_2"/>
    <property type="match status" value="4"/>
</dbReference>
<dbReference type="SUPFAM" id="SSF47874">
    <property type="entry name" value="Annexin"/>
    <property type="match status" value="1"/>
</dbReference>
<dbReference type="AlphaFoldDB" id="A0A8J4QSZ0"/>
<dbReference type="PRINTS" id="PR00196">
    <property type="entry name" value="ANNEXIN"/>
</dbReference>
<comment type="similarity">
    <text evidence="1 7">Belongs to the annexin family.</text>
</comment>
<dbReference type="InterPro" id="IPR018252">
    <property type="entry name" value="Annexin_repeat_CS"/>
</dbReference>
<comment type="domain">
    <text evidence="7">A pair of annexin repeats may form one binding site for calcium and phospholipid.</text>
</comment>
<dbReference type="FunFam" id="1.10.220.10:FF:000001">
    <property type="entry name" value="Annexin"/>
    <property type="match status" value="1"/>
</dbReference>
<dbReference type="InterPro" id="IPR001464">
    <property type="entry name" value="Annexin"/>
</dbReference>
<evidence type="ECO:0000256" key="3">
    <source>
        <dbReference type="ARBA" id="ARBA00022737"/>
    </source>
</evidence>
<dbReference type="Proteomes" id="UP000737018">
    <property type="component" value="Unassembled WGS sequence"/>
</dbReference>
<comment type="caution">
    <text evidence="9">The sequence shown here is derived from an EMBL/GenBank/DDBJ whole genome shotgun (WGS) entry which is preliminary data.</text>
</comment>
<keyword evidence="3 7" id="KW-0677">Repeat</keyword>
<gene>
    <name evidence="9" type="ORF">CMV_017508</name>
</gene>
<dbReference type="GO" id="GO:0009651">
    <property type="term" value="P:response to salt stress"/>
    <property type="evidence" value="ECO:0007669"/>
    <property type="project" value="TreeGrafter"/>
</dbReference>
<keyword evidence="5 7" id="KW-0041">Annexin</keyword>
<dbReference type="OrthoDB" id="37886at2759"/>
<dbReference type="PROSITE" id="PS00223">
    <property type="entry name" value="ANNEXIN_1"/>
    <property type="match status" value="1"/>
</dbReference>
<dbReference type="FunFam" id="1.10.220.10:FF:000002">
    <property type="entry name" value="Annexin"/>
    <property type="match status" value="1"/>
</dbReference>
<dbReference type="GO" id="GO:0009408">
    <property type="term" value="P:response to heat"/>
    <property type="evidence" value="ECO:0007669"/>
    <property type="project" value="TreeGrafter"/>
</dbReference>
<dbReference type="GO" id="GO:0001786">
    <property type="term" value="F:phosphatidylserine binding"/>
    <property type="evidence" value="ECO:0007669"/>
    <property type="project" value="TreeGrafter"/>
</dbReference>
<dbReference type="GO" id="GO:0009409">
    <property type="term" value="P:response to cold"/>
    <property type="evidence" value="ECO:0007669"/>
    <property type="project" value="TreeGrafter"/>
</dbReference>
<dbReference type="GO" id="GO:0005544">
    <property type="term" value="F:calcium-dependent phospholipid binding"/>
    <property type="evidence" value="ECO:0007669"/>
    <property type="project" value="UniProtKB-KW"/>
</dbReference>
<evidence type="ECO:0000313" key="10">
    <source>
        <dbReference type="Proteomes" id="UP000737018"/>
    </source>
</evidence>
<dbReference type="SMART" id="SM00335">
    <property type="entry name" value="ANX"/>
    <property type="match status" value="4"/>
</dbReference>
<evidence type="ECO:0000256" key="5">
    <source>
        <dbReference type="ARBA" id="ARBA00023216"/>
    </source>
</evidence>
<dbReference type="FunFam" id="1.10.220.10:FF:000008">
    <property type="entry name" value="Annexin"/>
    <property type="match status" value="1"/>
</dbReference>
<reference evidence="9" key="1">
    <citation type="submission" date="2020-03" db="EMBL/GenBank/DDBJ databases">
        <title>Castanea mollissima Vanexum genome sequencing.</title>
        <authorList>
            <person name="Staton M."/>
        </authorList>
    </citation>
    <scope>NUCLEOTIDE SEQUENCE</scope>
    <source>
        <tissue evidence="9">Leaf</tissue>
    </source>
</reference>
<accession>A0A8J4QSZ0</accession>
<name>A0A8J4QSZ0_9ROSI</name>
<evidence type="ECO:0000256" key="4">
    <source>
        <dbReference type="ARBA" id="ARBA00022837"/>
    </source>
</evidence>
<sequence length="430" mass="47788">MSTLSVPPVPTSPRDDAIALYRAFKGFGCDTAAVVNILAHRDATQRALIQQEYRVMYSDDILKRLSSELHGKLETSVLLWMHDPVGRDAIVVKQGLSSETKNLQAATEVICSRTPSQIQCFKQLYHSRFGVPLEHDIEMQASGDHKKLLLAYVSTPRYEGPEFDREIAAKDSKALFKAGEKKLGTDEKTFIHIFSERSRAQLAAIISAYHDMYGNSLKKAVKGETSGLFEYALLTILSCSENPARYFAKVLHKAMKGLGTDDTTLIRVIVTRTEIDMQYIKAEYLKKYKKTLNDAVHSETSGDYRTFLLSLLGKGSIGQTILSWGLYHTSSIQIGFEASLYRKLLPTDLKDSNVTCKNRKPLWGVESWSLSLLALPPEGRGEGKVVVVVGGAMVMEFPLDDDSGATSFSPSSSPKLPRILRRRLSESKSP</sequence>
<proteinExistence type="inferred from homology"/>
<keyword evidence="10" id="KW-1185">Reference proteome</keyword>
<evidence type="ECO:0000256" key="8">
    <source>
        <dbReference type="SAM" id="MobiDB-lite"/>
    </source>
</evidence>
<dbReference type="PANTHER" id="PTHR10502:SF102">
    <property type="entry name" value="ANNEXIN B11"/>
    <property type="match status" value="1"/>
</dbReference>
<dbReference type="Pfam" id="PF00191">
    <property type="entry name" value="Annexin"/>
    <property type="match status" value="4"/>
</dbReference>
<dbReference type="GO" id="GO:0005509">
    <property type="term" value="F:calcium ion binding"/>
    <property type="evidence" value="ECO:0007669"/>
    <property type="project" value="InterPro"/>
</dbReference>
<evidence type="ECO:0000256" key="1">
    <source>
        <dbReference type="ARBA" id="ARBA00007831"/>
    </source>
</evidence>
<dbReference type="GO" id="GO:0009414">
    <property type="term" value="P:response to water deprivation"/>
    <property type="evidence" value="ECO:0007669"/>
    <property type="project" value="TreeGrafter"/>
</dbReference>
<organism evidence="9 10">
    <name type="scientific">Castanea mollissima</name>
    <name type="common">Chinese chestnut</name>
    <dbReference type="NCBI Taxonomy" id="60419"/>
    <lineage>
        <taxon>Eukaryota</taxon>
        <taxon>Viridiplantae</taxon>
        <taxon>Streptophyta</taxon>
        <taxon>Embryophyta</taxon>
        <taxon>Tracheophyta</taxon>
        <taxon>Spermatophyta</taxon>
        <taxon>Magnoliopsida</taxon>
        <taxon>eudicotyledons</taxon>
        <taxon>Gunneridae</taxon>
        <taxon>Pentapetalae</taxon>
        <taxon>rosids</taxon>
        <taxon>fabids</taxon>
        <taxon>Fagales</taxon>
        <taxon>Fagaceae</taxon>
        <taxon>Castanea</taxon>
    </lineage>
</organism>
<dbReference type="GO" id="GO:0005737">
    <property type="term" value="C:cytoplasm"/>
    <property type="evidence" value="ECO:0007669"/>
    <property type="project" value="TreeGrafter"/>
</dbReference>
<dbReference type="InterPro" id="IPR037104">
    <property type="entry name" value="Annexin_sf"/>
</dbReference>
<evidence type="ECO:0000256" key="7">
    <source>
        <dbReference type="RuleBase" id="RU003540"/>
    </source>
</evidence>
<protein>
    <recommendedName>
        <fullName evidence="7">Annexin</fullName>
    </recommendedName>
</protein>
<feature type="region of interest" description="Disordered" evidence="8">
    <location>
        <begin position="400"/>
        <end position="430"/>
    </location>
</feature>
<keyword evidence="4 7" id="KW-0106">Calcium</keyword>
<dbReference type="FunFam" id="1.10.220.10:FF:000015">
    <property type="entry name" value="Annexin"/>
    <property type="match status" value="1"/>
</dbReference>
<dbReference type="GO" id="GO:0005886">
    <property type="term" value="C:plasma membrane"/>
    <property type="evidence" value="ECO:0007669"/>
    <property type="project" value="TreeGrafter"/>
</dbReference>
<evidence type="ECO:0000256" key="6">
    <source>
        <dbReference type="ARBA" id="ARBA00023302"/>
    </source>
</evidence>
<keyword evidence="6 7" id="KW-0111">Calcium/phospholipid-binding</keyword>
<dbReference type="PANTHER" id="PTHR10502">
    <property type="entry name" value="ANNEXIN"/>
    <property type="match status" value="1"/>
</dbReference>
<dbReference type="Gene3D" id="1.10.220.10">
    <property type="entry name" value="Annexin"/>
    <property type="match status" value="4"/>
</dbReference>